<protein>
    <submittedName>
        <fullName evidence="1">Uncharacterized protein</fullName>
    </submittedName>
</protein>
<sequence length="58" mass="6441">MTVFATITDLVSGKIYALRRKGPAGSNVKFFLGVSFNFLRPGNNRQLFPVMASTDDHH</sequence>
<reference evidence="1" key="1">
    <citation type="submission" date="2018-05" db="EMBL/GenBank/DDBJ databases">
        <authorList>
            <person name="Lanie J.A."/>
            <person name="Ng W.-L."/>
            <person name="Kazmierczak K.M."/>
            <person name="Andrzejewski T.M."/>
            <person name="Davidsen T.M."/>
            <person name="Wayne K.J."/>
            <person name="Tettelin H."/>
            <person name="Glass J.I."/>
            <person name="Rusch D."/>
            <person name="Podicherti R."/>
            <person name="Tsui H.-C.T."/>
            <person name="Winkler M.E."/>
        </authorList>
    </citation>
    <scope>NUCLEOTIDE SEQUENCE</scope>
</reference>
<proteinExistence type="predicted"/>
<organism evidence="1">
    <name type="scientific">marine metagenome</name>
    <dbReference type="NCBI Taxonomy" id="408172"/>
    <lineage>
        <taxon>unclassified sequences</taxon>
        <taxon>metagenomes</taxon>
        <taxon>ecological metagenomes</taxon>
    </lineage>
</organism>
<dbReference type="EMBL" id="UINC01060990">
    <property type="protein sequence ID" value="SVB86085.1"/>
    <property type="molecule type" value="Genomic_DNA"/>
</dbReference>
<name>A0A382HG76_9ZZZZ</name>
<gene>
    <name evidence="1" type="ORF">METZ01_LOCUS238939</name>
</gene>
<dbReference type="AlphaFoldDB" id="A0A382HG76"/>
<evidence type="ECO:0000313" key="1">
    <source>
        <dbReference type="EMBL" id="SVB86085.1"/>
    </source>
</evidence>
<accession>A0A382HG76</accession>